<keyword evidence="7" id="KW-0067">ATP-binding</keyword>
<accession>A0A4D8Q886</accession>
<feature type="compositionally biased region" description="Low complexity" evidence="8">
    <location>
        <begin position="580"/>
        <end position="595"/>
    </location>
</feature>
<keyword evidence="9" id="KW-1133">Transmembrane helix</keyword>
<evidence type="ECO:0000256" key="7">
    <source>
        <dbReference type="ARBA" id="ARBA00022840"/>
    </source>
</evidence>
<feature type="domain" description="Histidine kinase/HSP90-like ATPase" evidence="11">
    <location>
        <begin position="493"/>
        <end position="558"/>
    </location>
</feature>
<dbReference type="EMBL" id="CP032333">
    <property type="protein sequence ID" value="QCO06485.1"/>
    <property type="molecule type" value="Genomic_DNA"/>
</dbReference>
<feature type="transmembrane region" description="Helical" evidence="9">
    <location>
        <begin position="33"/>
        <end position="53"/>
    </location>
</feature>
<dbReference type="GO" id="GO:0005524">
    <property type="term" value="F:ATP binding"/>
    <property type="evidence" value="ECO:0007669"/>
    <property type="project" value="UniProtKB-KW"/>
</dbReference>
<dbReference type="CDD" id="cd12914">
    <property type="entry name" value="PDC1_DGC_like"/>
    <property type="match status" value="1"/>
</dbReference>
<sequence>MCAFFLLGTGMVAPGEAFTKGRPATLKIGLRTMLIACLGGVGLAFTAGTAAILQVEAGERLQRVIGGQLHLYAGQVADKLDRGMFERYRDLLVVTSLETIRATDASRDSRRAVLQKLQDSYPDYAWIGFIRPTGLLEAATGRVYEGMDVSARGWWKQGFDRPYVGDVHDAVVLGKLLYANRMEVPRFVDLAAPVRDEQGTLTGVVAAHLSWDWASEVERSVLGQISEDAEVEAMILSADGTVILGPKPLVGKPLAFASAPGRRAWVESWPDGRRFLTSVARTKGYRDYPGLGWSVVLRQPVDQAMAPVAELRNRVIAWGIAASLLAVLVGHVLATWLSAPLRAMSRAVEAAGPDGAMPVLPLTGRYTEAATLSGALHTYVSDLQEADRRLRGTVAEKTVLLREVHHRVKNNLQVIYGLMMVEMRRLPKGDLSRGRIEALAGRVTSMGRLHEQLYTSGDLMNVDFGTHLRQLCDALQELVPNEAITIHPDTDEVSCSIELATPLGLIANELVVNALKHAFPEGRGGTVTVRLRQAGDRLTMTVADDGIGCPDMPPKGESARRWSMRWSGRSAAPSPSTRGRAAPPRSAFRSPPTRTVPSPFTPDVIPASGVCPNHFWKSERYRSVFACKSRGTLPSGTDQDCSGACCLPLRPSALGLFLPKCI</sequence>
<keyword evidence="9" id="KW-0812">Transmembrane</keyword>
<name>A0A4D8Q886_AZOBR</name>
<dbReference type="Gene3D" id="3.30.450.20">
    <property type="entry name" value="PAS domain"/>
    <property type="match status" value="2"/>
</dbReference>
<evidence type="ECO:0000256" key="2">
    <source>
        <dbReference type="ARBA" id="ARBA00012438"/>
    </source>
</evidence>
<dbReference type="SUPFAM" id="SSF55874">
    <property type="entry name" value="ATPase domain of HSP90 chaperone/DNA topoisomerase II/histidine kinase"/>
    <property type="match status" value="1"/>
</dbReference>
<dbReference type="Gene3D" id="3.30.565.10">
    <property type="entry name" value="Histidine kinase-like ATPase, C-terminal domain"/>
    <property type="match status" value="1"/>
</dbReference>
<evidence type="ECO:0000256" key="8">
    <source>
        <dbReference type="SAM" id="MobiDB-lite"/>
    </source>
</evidence>
<evidence type="ECO:0000256" key="4">
    <source>
        <dbReference type="ARBA" id="ARBA00022679"/>
    </source>
</evidence>
<dbReference type="Pfam" id="PF07568">
    <property type="entry name" value="HisKA_2"/>
    <property type="match status" value="1"/>
</dbReference>
<feature type="transmembrane region" description="Helical" evidence="9">
    <location>
        <begin position="315"/>
        <end position="337"/>
    </location>
</feature>
<feature type="domain" description="Signal transduction histidine kinase subgroup 2 dimerisation and phosphoacceptor" evidence="10">
    <location>
        <begin position="403"/>
        <end position="477"/>
    </location>
</feature>
<evidence type="ECO:0000256" key="1">
    <source>
        <dbReference type="ARBA" id="ARBA00000085"/>
    </source>
</evidence>
<comment type="catalytic activity">
    <reaction evidence="1">
        <text>ATP + protein L-histidine = ADP + protein N-phospho-L-histidine.</text>
        <dbReference type="EC" id="2.7.13.3"/>
    </reaction>
</comment>
<geneLocation type="plasmid" evidence="12">
    <name>p3</name>
</geneLocation>
<dbReference type="InterPro" id="IPR011495">
    <property type="entry name" value="Sig_transdc_His_kin_sub2_dim/P"/>
</dbReference>
<keyword evidence="12" id="KW-0614">Plasmid</keyword>
<proteinExistence type="predicted"/>
<protein>
    <recommendedName>
        <fullName evidence="2">histidine kinase</fullName>
        <ecNumber evidence="2">2.7.13.3</ecNumber>
    </recommendedName>
</protein>
<keyword evidence="5" id="KW-0547">Nucleotide-binding</keyword>
<feature type="region of interest" description="Disordered" evidence="8">
    <location>
        <begin position="543"/>
        <end position="602"/>
    </location>
</feature>
<dbReference type="InterPro" id="IPR003594">
    <property type="entry name" value="HATPase_dom"/>
</dbReference>
<evidence type="ECO:0000313" key="13">
    <source>
        <dbReference type="Proteomes" id="UP000298596"/>
    </source>
</evidence>
<gene>
    <name evidence="12" type="ORF">D3867_31810</name>
</gene>
<keyword evidence="9" id="KW-0472">Membrane</keyword>
<evidence type="ECO:0000256" key="5">
    <source>
        <dbReference type="ARBA" id="ARBA00022741"/>
    </source>
</evidence>
<keyword evidence="6 12" id="KW-0418">Kinase</keyword>
<evidence type="ECO:0000256" key="6">
    <source>
        <dbReference type="ARBA" id="ARBA00022777"/>
    </source>
</evidence>
<dbReference type="InterPro" id="IPR036890">
    <property type="entry name" value="HATPase_C_sf"/>
</dbReference>
<evidence type="ECO:0000259" key="10">
    <source>
        <dbReference type="Pfam" id="PF07568"/>
    </source>
</evidence>
<organism evidence="12 13">
    <name type="scientific">Azospirillum brasilense</name>
    <dbReference type="NCBI Taxonomy" id="192"/>
    <lineage>
        <taxon>Bacteria</taxon>
        <taxon>Pseudomonadati</taxon>
        <taxon>Pseudomonadota</taxon>
        <taxon>Alphaproteobacteria</taxon>
        <taxon>Rhodospirillales</taxon>
        <taxon>Azospirillaceae</taxon>
        <taxon>Azospirillum</taxon>
    </lineage>
</organism>
<evidence type="ECO:0000313" key="12">
    <source>
        <dbReference type="EMBL" id="QCO06485.1"/>
    </source>
</evidence>
<dbReference type="CDD" id="cd18774">
    <property type="entry name" value="PDC2_HK_sensor"/>
    <property type="match status" value="1"/>
</dbReference>
<dbReference type="EC" id="2.7.13.3" evidence="2"/>
<dbReference type="PANTHER" id="PTHR41523">
    <property type="entry name" value="TWO-COMPONENT SYSTEM SENSOR PROTEIN"/>
    <property type="match status" value="1"/>
</dbReference>
<keyword evidence="4" id="KW-0808">Transferase</keyword>
<dbReference type="PANTHER" id="PTHR41523:SF8">
    <property type="entry name" value="ETHYLENE RESPONSE SENSOR PROTEIN"/>
    <property type="match status" value="1"/>
</dbReference>
<evidence type="ECO:0000259" key="11">
    <source>
        <dbReference type="Pfam" id="PF13581"/>
    </source>
</evidence>
<dbReference type="Proteomes" id="UP000298596">
    <property type="component" value="Plasmid p3"/>
</dbReference>
<keyword evidence="3" id="KW-0597">Phosphoprotein</keyword>
<evidence type="ECO:0000256" key="9">
    <source>
        <dbReference type="SAM" id="Phobius"/>
    </source>
</evidence>
<dbReference type="GO" id="GO:0004673">
    <property type="term" value="F:protein histidine kinase activity"/>
    <property type="evidence" value="ECO:0007669"/>
    <property type="project" value="UniProtKB-EC"/>
</dbReference>
<reference evidence="12 13" key="1">
    <citation type="submission" date="2018-09" db="EMBL/GenBank/DDBJ databases">
        <title>Whole genome based analysis of evolution and adaptive divergence in Indian and Brazilian strains of Azospirillum brasilense.</title>
        <authorList>
            <person name="Singh C."/>
            <person name="Tripathi A.K."/>
        </authorList>
    </citation>
    <scope>NUCLEOTIDE SEQUENCE [LARGE SCALE GENOMIC DNA]</scope>
    <source>
        <strain evidence="12 13">MTCC4036</strain>
        <plasmid evidence="12 13">p3</plasmid>
    </source>
</reference>
<dbReference type="AlphaFoldDB" id="A0A4D8Q886"/>
<dbReference type="Pfam" id="PF13581">
    <property type="entry name" value="HATPase_c_2"/>
    <property type="match status" value="1"/>
</dbReference>
<evidence type="ECO:0000256" key="3">
    <source>
        <dbReference type="ARBA" id="ARBA00022553"/>
    </source>
</evidence>